<evidence type="ECO:0000256" key="1">
    <source>
        <dbReference type="SAM" id="MobiDB-lite"/>
    </source>
</evidence>
<sequence length="94" mass="10292">MTHDEVPGFPFRTQYAARCKHTKDHMPVSLILESISAPLCFIPPSPVPHLESLPLHVSPFTRSRPPAPRDMLSSTLGGGGHAHEPSITRAQHPL</sequence>
<evidence type="ECO:0000313" key="2">
    <source>
        <dbReference type="EMBL" id="KZP14592.1"/>
    </source>
</evidence>
<gene>
    <name evidence="2" type="ORF">FIBSPDRAFT_868103</name>
</gene>
<keyword evidence="3" id="KW-1185">Reference proteome</keyword>
<reference evidence="2 3" key="1">
    <citation type="journal article" date="2016" name="Mol. Biol. Evol.">
        <title>Comparative Genomics of Early-Diverging Mushroom-Forming Fungi Provides Insights into the Origins of Lignocellulose Decay Capabilities.</title>
        <authorList>
            <person name="Nagy L.G."/>
            <person name="Riley R."/>
            <person name="Tritt A."/>
            <person name="Adam C."/>
            <person name="Daum C."/>
            <person name="Floudas D."/>
            <person name="Sun H."/>
            <person name="Yadav J.S."/>
            <person name="Pangilinan J."/>
            <person name="Larsson K.H."/>
            <person name="Matsuura K."/>
            <person name="Barry K."/>
            <person name="Labutti K."/>
            <person name="Kuo R."/>
            <person name="Ohm R.A."/>
            <person name="Bhattacharya S.S."/>
            <person name="Shirouzu T."/>
            <person name="Yoshinaga Y."/>
            <person name="Martin F.M."/>
            <person name="Grigoriev I.V."/>
            <person name="Hibbett D.S."/>
        </authorList>
    </citation>
    <scope>NUCLEOTIDE SEQUENCE [LARGE SCALE GENOMIC DNA]</scope>
    <source>
        <strain evidence="2 3">CBS 109695</strain>
    </source>
</reference>
<dbReference type="EMBL" id="KV417615">
    <property type="protein sequence ID" value="KZP14592.1"/>
    <property type="molecule type" value="Genomic_DNA"/>
</dbReference>
<protein>
    <submittedName>
        <fullName evidence="2">Uncharacterized protein</fullName>
    </submittedName>
</protein>
<proteinExistence type="predicted"/>
<evidence type="ECO:0000313" key="3">
    <source>
        <dbReference type="Proteomes" id="UP000076532"/>
    </source>
</evidence>
<dbReference type="Proteomes" id="UP000076532">
    <property type="component" value="Unassembled WGS sequence"/>
</dbReference>
<feature type="region of interest" description="Disordered" evidence="1">
    <location>
        <begin position="60"/>
        <end position="94"/>
    </location>
</feature>
<dbReference type="AlphaFoldDB" id="A0A166DDH3"/>
<accession>A0A166DDH3</accession>
<name>A0A166DDH3_9AGAM</name>
<organism evidence="2 3">
    <name type="scientific">Athelia psychrophila</name>
    <dbReference type="NCBI Taxonomy" id="1759441"/>
    <lineage>
        <taxon>Eukaryota</taxon>
        <taxon>Fungi</taxon>
        <taxon>Dikarya</taxon>
        <taxon>Basidiomycota</taxon>
        <taxon>Agaricomycotina</taxon>
        <taxon>Agaricomycetes</taxon>
        <taxon>Agaricomycetidae</taxon>
        <taxon>Atheliales</taxon>
        <taxon>Atheliaceae</taxon>
        <taxon>Athelia</taxon>
    </lineage>
</organism>